<organism evidence="2 3">
    <name type="scientific">Liparis tanakae</name>
    <name type="common">Tanaka's snailfish</name>
    <dbReference type="NCBI Taxonomy" id="230148"/>
    <lineage>
        <taxon>Eukaryota</taxon>
        <taxon>Metazoa</taxon>
        <taxon>Chordata</taxon>
        <taxon>Craniata</taxon>
        <taxon>Vertebrata</taxon>
        <taxon>Euteleostomi</taxon>
        <taxon>Actinopterygii</taxon>
        <taxon>Neopterygii</taxon>
        <taxon>Teleostei</taxon>
        <taxon>Neoteleostei</taxon>
        <taxon>Acanthomorphata</taxon>
        <taxon>Eupercaria</taxon>
        <taxon>Perciformes</taxon>
        <taxon>Cottioidei</taxon>
        <taxon>Cottales</taxon>
        <taxon>Liparidae</taxon>
        <taxon>Liparis</taxon>
    </lineage>
</organism>
<evidence type="ECO:0000256" key="1">
    <source>
        <dbReference type="SAM" id="MobiDB-lite"/>
    </source>
</evidence>
<name>A0A4Z2HZS1_9TELE</name>
<protein>
    <submittedName>
        <fullName evidence="2">Uncharacterized protein</fullName>
    </submittedName>
</protein>
<sequence>MPTRLEDFSSSSASTRLNSFRSYETQAGDDDDWGKAGSMPLSLQPALLSCSGAGFSGEGLPLDSQCIGGENICREN</sequence>
<proteinExistence type="predicted"/>
<evidence type="ECO:0000313" key="3">
    <source>
        <dbReference type="Proteomes" id="UP000314294"/>
    </source>
</evidence>
<comment type="caution">
    <text evidence="2">The sequence shown here is derived from an EMBL/GenBank/DDBJ whole genome shotgun (WGS) entry which is preliminary data.</text>
</comment>
<dbReference type="Proteomes" id="UP000314294">
    <property type="component" value="Unassembled WGS sequence"/>
</dbReference>
<gene>
    <name evidence="2" type="ORF">EYF80_018478</name>
</gene>
<dbReference type="EMBL" id="SRLO01000152">
    <property type="protein sequence ID" value="TNN71276.1"/>
    <property type="molecule type" value="Genomic_DNA"/>
</dbReference>
<reference evidence="2 3" key="1">
    <citation type="submission" date="2019-03" db="EMBL/GenBank/DDBJ databases">
        <title>First draft genome of Liparis tanakae, snailfish: a comprehensive survey of snailfish specific genes.</title>
        <authorList>
            <person name="Kim W."/>
            <person name="Song I."/>
            <person name="Jeong J.-H."/>
            <person name="Kim D."/>
            <person name="Kim S."/>
            <person name="Ryu S."/>
            <person name="Song J.Y."/>
            <person name="Lee S.K."/>
        </authorList>
    </citation>
    <scope>NUCLEOTIDE SEQUENCE [LARGE SCALE GENOMIC DNA]</scope>
    <source>
        <tissue evidence="2">Muscle</tissue>
    </source>
</reference>
<keyword evidence="3" id="KW-1185">Reference proteome</keyword>
<feature type="region of interest" description="Disordered" evidence="1">
    <location>
        <begin position="1"/>
        <end position="37"/>
    </location>
</feature>
<feature type="compositionally biased region" description="Polar residues" evidence="1">
    <location>
        <begin position="8"/>
        <end position="25"/>
    </location>
</feature>
<evidence type="ECO:0000313" key="2">
    <source>
        <dbReference type="EMBL" id="TNN71276.1"/>
    </source>
</evidence>
<accession>A0A4Z2HZS1</accession>
<dbReference type="AlphaFoldDB" id="A0A4Z2HZS1"/>